<dbReference type="AlphaFoldDB" id="A0A316FRL1"/>
<dbReference type="Proteomes" id="UP000245790">
    <property type="component" value="Unassembled WGS sequence"/>
</dbReference>
<dbReference type="PANTHER" id="PTHR45856:SF24">
    <property type="entry name" value="FUNGAL LIPASE-LIKE DOMAIN-CONTAINING PROTEIN"/>
    <property type="match status" value="1"/>
</dbReference>
<protein>
    <submittedName>
        <fullName evidence="2">Putative lipase</fullName>
    </submittedName>
</protein>
<comment type="caution">
    <text evidence="2">The sequence shown here is derived from an EMBL/GenBank/DDBJ whole genome shotgun (WGS) entry which is preliminary data.</text>
</comment>
<reference evidence="2 3" key="1">
    <citation type="submission" date="2018-05" db="EMBL/GenBank/DDBJ databases">
        <title>Genomic Encyclopedia of Type Strains, Phase IV (KMG-IV): sequencing the most valuable type-strain genomes for metagenomic binning, comparative biology and taxonomic classification.</title>
        <authorList>
            <person name="Goeker M."/>
        </authorList>
    </citation>
    <scope>NUCLEOTIDE SEQUENCE [LARGE SCALE GENOMIC DNA]</scope>
    <source>
        <strain evidence="2 3">DSM 25350</strain>
    </source>
</reference>
<accession>A0A316FRL1</accession>
<dbReference type="GO" id="GO:0006629">
    <property type="term" value="P:lipid metabolic process"/>
    <property type="evidence" value="ECO:0007669"/>
    <property type="project" value="InterPro"/>
</dbReference>
<dbReference type="InterPro" id="IPR029058">
    <property type="entry name" value="AB_hydrolase_fold"/>
</dbReference>
<name>A0A316FRL1_9GAMM</name>
<dbReference type="InterPro" id="IPR002921">
    <property type="entry name" value="Fungal_lipase-type"/>
</dbReference>
<dbReference type="EMBL" id="QGGU01000006">
    <property type="protein sequence ID" value="PWK50812.1"/>
    <property type="molecule type" value="Genomic_DNA"/>
</dbReference>
<evidence type="ECO:0000313" key="3">
    <source>
        <dbReference type="Proteomes" id="UP000245790"/>
    </source>
</evidence>
<dbReference type="Pfam" id="PF01764">
    <property type="entry name" value="Lipase_3"/>
    <property type="match status" value="1"/>
</dbReference>
<dbReference type="Gene3D" id="3.40.50.1820">
    <property type="entry name" value="alpha/beta hydrolase"/>
    <property type="match status" value="1"/>
</dbReference>
<feature type="domain" description="Fungal lipase-type" evidence="1">
    <location>
        <begin position="87"/>
        <end position="239"/>
    </location>
</feature>
<dbReference type="InterPro" id="IPR051218">
    <property type="entry name" value="Sec_MonoDiacylglyc_Lipase"/>
</dbReference>
<dbReference type="OrthoDB" id="5522031at2"/>
<dbReference type="SUPFAM" id="SSF53474">
    <property type="entry name" value="alpha/beta-Hydrolases"/>
    <property type="match status" value="1"/>
</dbReference>
<sequence>MSAHYITTINETNKHYVTLLINASLQAYNAFDTSHPMECQTSKITAPDGYEFVDYWTGVDSIFSHDKQGEVYGVIFRTTQAPYEYIFSFRGTTSLLDMIDDLGVESCKFSAFKSATVIPQKVTVESGFYDVYTSCSSQIPSMQSQLFEFIERFQKSDKPIHRLLITGHSLGAALSELFTLDIALSDSAIIAQTINFASPRVGNQHFVDFYMQQPAQKNHDTQTLRVQNTYDIVPCLPPKEFGYQHIPQAYLIAFYKDCWSGKLDFIDSHSALNYQAVVKCASRNEQGICTKSKLPVPMNHYNINSFVPDTSTVCHFTTLNRQSKR</sequence>
<evidence type="ECO:0000313" key="2">
    <source>
        <dbReference type="EMBL" id="PWK50812.1"/>
    </source>
</evidence>
<dbReference type="RefSeq" id="WP_109763478.1">
    <property type="nucleotide sequence ID" value="NZ_QGGU01000006.1"/>
</dbReference>
<gene>
    <name evidence="2" type="ORF">C8D97_10699</name>
</gene>
<evidence type="ECO:0000259" key="1">
    <source>
        <dbReference type="Pfam" id="PF01764"/>
    </source>
</evidence>
<keyword evidence="3" id="KW-1185">Reference proteome</keyword>
<proteinExistence type="predicted"/>
<organism evidence="2 3">
    <name type="scientific">Pleionea mediterranea</name>
    <dbReference type="NCBI Taxonomy" id="523701"/>
    <lineage>
        <taxon>Bacteria</taxon>
        <taxon>Pseudomonadati</taxon>
        <taxon>Pseudomonadota</taxon>
        <taxon>Gammaproteobacteria</taxon>
        <taxon>Oceanospirillales</taxon>
        <taxon>Pleioneaceae</taxon>
        <taxon>Pleionea</taxon>
    </lineage>
</organism>
<dbReference type="PANTHER" id="PTHR45856">
    <property type="entry name" value="ALPHA/BETA-HYDROLASES SUPERFAMILY PROTEIN"/>
    <property type="match status" value="1"/>
</dbReference>
<dbReference type="CDD" id="cd00519">
    <property type="entry name" value="Lipase_3"/>
    <property type="match status" value="1"/>
</dbReference>